<accession>A0A6A4P7M8</accession>
<keyword evidence="2" id="KW-1185">Reference proteome</keyword>
<comment type="caution">
    <text evidence="1">The sequence shown here is derived from an EMBL/GenBank/DDBJ whole genome shotgun (WGS) entry which is preliminary data.</text>
</comment>
<dbReference type="AlphaFoldDB" id="A0A6A4P7M8"/>
<gene>
    <name evidence="1" type="ORF">Lalb_Chr18g0057271</name>
</gene>
<organism evidence="1 2">
    <name type="scientific">Lupinus albus</name>
    <name type="common">White lupine</name>
    <name type="synonym">Lupinus termis</name>
    <dbReference type="NCBI Taxonomy" id="3870"/>
    <lineage>
        <taxon>Eukaryota</taxon>
        <taxon>Viridiplantae</taxon>
        <taxon>Streptophyta</taxon>
        <taxon>Embryophyta</taxon>
        <taxon>Tracheophyta</taxon>
        <taxon>Spermatophyta</taxon>
        <taxon>Magnoliopsida</taxon>
        <taxon>eudicotyledons</taxon>
        <taxon>Gunneridae</taxon>
        <taxon>Pentapetalae</taxon>
        <taxon>rosids</taxon>
        <taxon>fabids</taxon>
        <taxon>Fabales</taxon>
        <taxon>Fabaceae</taxon>
        <taxon>Papilionoideae</taxon>
        <taxon>50 kb inversion clade</taxon>
        <taxon>genistoids sensu lato</taxon>
        <taxon>core genistoids</taxon>
        <taxon>Genisteae</taxon>
        <taxon>Lupinus</taxon>
    </lineage>
</organism>
<protein>
    <submittedName>
        <fullName evidence="1">Uncharacterized protein</fullName>
    </submittedName>
</protein>
<dbReference type="EMBL" id="WOCE01000018">
    <property type="protein sequence ID" value="KAE9594767.1"/>
    <property type="molecule type" value="Genomic_DNA"/>
</dbReference>
<reference evidence="2" key="1">
    <citation type="journal article" date="2020" name="Nat. Commun.">
        <title>Genome sequence of the cluster root forming white lupin.</title>
        <authorList>
            <person name="Hufnagel B."/>
            <person name="Marques A."/>
            <person name="Soriano A."/>
            <person name="Marques L."/>
            <person name="Divol F."/>
            <person name="Doumas P."/>
            <person name="Sallet E."/>
            <person name="Mancinotti D."/>
            <person name="Carrere S."/>
            <person name="Marande W."/>
            <person name="Arribat S."/>
            <person name="Keller J."/>
            <person name="Huneau C."/>
            <person name="Blein T."/>
            <person name="Aime D."/>
            <person name="Laguerre M."/>
            <person name="Taylor J."/>
            <person name="Schubert V."/>
            <person name="Nelson M."/>
            <person name="Geu-Flores F."/>
            <person name="Crespi M."/>
            <person name="Gallardo-Guerrero K."/>
            <person name="Delaux P.-M."/>
            <person name="Salse J."/>
            <person name="Berges H."/>
            <person name="Guyot R."/>
            <person name="Gouzy J."/>
            <person name="Peret B."/>
        </authorList>
    </citation>
    <scope>NUCLEOTIDE SEQUENCE [LARGE SCALE GENOMIC DNA]</scope>
    <source>
        <strain evidence="2">cv. Amiga</strain>
    </source>
</reference>
<evidence type="ECO:0000313" key="2">
    <source>
        <dbReference type="Proteomes" id="UP000447434"/>
    </source>
</evidence>
<name>A0A6A4P7M8_LUPAL</name>
<sequence>MGNVNDREQVFNVTAASQVQQNQESEEECEIVAPSEFLMMMGQVPSPSPRPTHSPFMFTPQVTNFPSSLSFFHFFTIQE</sequence>
<evidence type="ECO:0000313" key="1">
    <source>
        <dbReference type="EMBL" id="KAE9594767.1"/>
    </source>
</evidence>
<proteinExistence type="predicted"/>
<dbReference type="Proteomes" id="UP000447434">
    <property type="component" value="Chromosome 18"/>
</dbReference>